<dbReference type="PROSITE" id="PS01309">
    <property type="entry name" value="UPF0057"/>
    <property type="match status" value="1"/>
</dbReference>
<dbReference type="GO" id="GO:0016020">
    <property type="term" value="C:membrane"/>
    <property type="evidence" value="ECO:0007669"/>
    <property type="project" value="UniProtKB-SubCell"/>
</dbReference>
<sequence length="62" mass="6994">MMWLLAILLPPVAVLIAGKPFQALINLILTLIFYVPGVIHAILVVKDMKDDARMEKYMKQKG</sequence>
<feature type="transmembrane region" description="Helical" evidence="6">
    <location>
        <begin position="27"/>
        <end position="45"/>
    </location>
</feature>
<organism evidence="7 8">
    <name type="scientific">Alkalicoccus saliphilus</name>
    <dbReference type="NCBI Taxonomy" id="200989"/>
    <lineage>
        <taxon>Bacteria</taxon>
        <taxon>Bacillati</taxon>
        <taxon>Bacillota</taxon>
        <taxon>Bacilli</taxon>
        <taxon>Bacillales</taxon>
        <taxon>Bacillaceae</taxon>
        <taxon>Alkalicoccus</taxon>
    </lineage>
</organism>
<comment type="subcellular location">
    <subcellularLocation>
        <location evidence="1">Membrane</location>
    </subcellularLocation>
</comment>
<dbReference type="RefSeq" id="WP_107585177.1">
    <property type="nucleotide sequence ID" value="NZ_PZJJ01000016.1"/>
</dbReference>
<dbReference type="OrthoDB" id="2692128at2"/>
<evidence type="ECO:0000256" key="3">
    <source>
        <dbReference type="ARBA" id="ARBA00022692"/>
    </source>
</evidence>
<protein>
    <submittedName>
        <fullName evidence="7">YqaE/Pmp3 family membrane protein</fullName>
    </submittedName>
</protein>
<evidence type="ECO:0000256" key="2">
    <source>
        <dbReference type="ARBA" id="ARBA00009530"/>
    </source>
</evidence>
<gene>
    <name evidence="7" type="ORF">C6Y45_10535</name>
</gene>
<name>A0A2T4U5D2_9BACI</name>
<evidence type="ECO:0000256" key="6">
    <source>
        <dbReference type="SAM" id="Phobius"/>
    </source>
</evidence>
<evidence type="ECO:0000313" key="7">
    <source>
        <dbReference type="EMBL" id="PTL38612.1"/>
    </source>
</evidence>
<evidence type="ECO:0000256" key="5">
    <source>
        <dbReference type="ARBA" id="ARBA00023136"/>
    </source>
</evidence>
<keyword evidence="3 6" id="KW-0812">Transmembrane</keyword>
<comment type="similarity">
    <text evidence="2">Belongs to the UPF0057 (PMP3) family.</text>
</comment>
<dbReference type="Proteomes" id="UP000240509">
    <property type="component" value="Unassembled WGS sequence"/>
</dbReference>
<dbReference type="InterPro" id="IPR000612">
    <property type="entry name" value="PMP3"/>
</dbReference>
<keyword evidence="4 6" id="KW-1133">Transmembrane helix</keyword>
<dbReference type="Pfam" id="PF01679">
    <property type="entry name" value="Pmp3"/>
    <property type="match status" value="1"/>
</dbReference>
<accession>A0A2T4U5D2</accession>
<evidence type="ECO:0000256" key="1">
    <source>
        <dbReference type="ARBA" id="ARBA00004370"/>
    </source>
</evidence>
<evidence type="ECO:0000256" key="4">
    <source>
        <dbReference type="ARBA" id="ARBA00022989"/>
    </source>
</evidence>
<comment type="caution">
    <text evidence="7">The sequence shown here is derived from an EMBL/GenBank/DDBJ whole genome shotgun (WGS) entry which is preliminary data.</text>
</comment>
<evidence type="ECO:0000313" key="8">
    <source>
        <dbReference type="Proteomes" id="UP000240509"/>
    </source>
</evidence>
<proteinExistence type="inferred from homology"/>
<keyword evidence="8" id="KW-1185">Reference proteome</keyword>
<dbReference type="AlphaFoldDB" id="A0A2T4U5D2"/>
<dbReference type="PANTHER" id="PTHR21659">
    <property type="entry name" value="HYDROPHOBIC PROTEIN RCI2 LOW TEMPERATURE AND SALT RESPONSIVE PROTEIN LTI6 -RELATED"/>
    <property type="match status" value="1"/>
</dbReference>
<keyword evidence="5 6" id="KW-0472">Membrane</keyword>
<dbReference type="EMBL" id="PZJJ01000016">
    <property type="protein sequence ID" value="PTL38612.1"/>
    <property type="molecule type" value="Genomic_DNA"/>
</dbReference>
<dbReference type="PANTHER" id="PTHR21659:SF42">
    <property type="entry name" value="UPF0057 MEMBRANE PROTEIN ZK632.10-RELATED"/>
    <property type="match status" value="1"/>
</dbReference>
<reference evidence="7 8" key="1">
    <citation type="submission" date="2018-03" db="EMBL/GenBank/DDBJ databases">
        <title>Alkalicoccus saliphilus sp. nov., isolated from a mineral pool.</title>
        <authorList>
            <person name="Zhao B."/>
        </authorList>
    </citation>
    <scope>NUCLEOTIDE SEQUENCE [LARGE SCALE GENOMIC DNA]</scope>
    <source>
        <strain evidence="7 8">6AG</strain>
    </source>
</reference>